<feature type="region of interest" description="Disordered" evidence="1">
    <location>
        <begin position="291"/>
        <end position="316"/>
    </location>
</feature>
<evidence type="ECO:0000313" key="3">
    <source>
        <dbReference type="Proteomes" id="UP000217790"/>
    </source>
</evidence>
<gene>
    <name evidence="2" type="ORF">ARMGADRAFT_1076713</name>
</gene>
<keyword evidence="3" id="KW-1185">Reference proteome</keyword>
<evidence type="ECO:0000313" key="2">
    <source>
        <dbReference type="EMBL" id="PBK96555.1"/>
    </source>
</evidence>
<dbReference type="Proteomes" id="UP000217790">
    <property type="component" value="Unassembled WGS sequence"/>
</dbReference>
<dbReference type="OrthoDB" id="3003974at2759"/>
<reference evidence="3" key="1">
    <citation type="journal article" date="2017" name="Nat. Ecol. Evol.">
        <title>Genome expansion and lineage-specific genetic innovations in the forest pathogenic fungi Armillaria.</title>
        <authorList>
            <person name="Sipos G."/>
            <person name="Prasanna A.N."/>
            <person name="Walter M.C."/>
            <person name="O'Connor E."/>
            <person name="Balint B."/>
            <person name="Krizsan K."/>
            <person name="Kiss B."/>
            <person name="Hess J."/>
            <person name="Varga T."/>
            <person name="Slot J."/>
            <person name="Riley R."/>
            <person name="Boka B."/>
            <person name="Rigling D."/>
            <person name="Barry K."/>
            <person name="Lee J."/>
            <person name="Mihaltcheva S."/>
            <person name="LaButti K."/>
            <person name="Lipzen A."/>
            <person name="Waldron R."/>
            <person name="Moloney N.M."/>
            <person name="Sperisen C."/>
            <person name="Kredics L."/>
            <person name="Vagvoelgyi C."/>
            <person name="Patrignani A."/>
            <person name="Fitzpatrick D."/>
            <person name="Nagy I."/>
            <person name="Doyle S."/>
            <person name="Anderson J.B."/>
            <person name="Grigoriev I.V."/>
            <person name="Gueldener U."/>
            <person name="Muensterkoetter M."/>
            <person name="Nagy L.G."/>
        </authorList>
    </citation>
    <scope>NUCLEOTIDE SEQUENCE [LARGE SCALE GENOMIC DNA]</scope>
    <source>
        <strain evidence="3">Ar21-2</strain>
    </source>
</reference>
<dbReference type="AlphaFoldDB" id="A0A2H3DMV9"/>
<sequence>MPYLAPGFSNNQQLDNLYYQDVDRHNKLTPTQFLEIVRTHVYGTRWHLDIRCDVETFQQGDQLNQEHLKDSQLMPMIKSQMNEDLHDCFAETGLEMSKLYMLIVDGKADPKKDNKTMNHWAQLVELEDEKLRQERDKLEANASWLPTTCHFPFQNHCKSDNVCAPCVALDYQVHDIKFVNHWVQAHPNGFENCRIHDPSIISCKLYMITPERVAEAVARQQMKGSIIPQYFLNITQTMNAGSSSYYSAASSSNAIPLGPASHSLNVTPIHAIPHNYIAPVLHKHAFPPSDNLSRPTSCTSYNDSHPSSDSLPASHQLNLPTLMPPFSNCAIVGVENNEDRYINADSSGYDEPLSSPPCNVCPRHSHHSFSTNLEDLDHASTKPKTGRHAETEP</sequence>
<evidence type="ECO:0000256" key="1">
    <source>
        <dbReference type="SAM" id="MobiDB-lite"/>
    </source>
</evidence>
<feature type="region of interest" description="Disordered" evidence="1">
    <location>
        <begin position="369"/>
        <end position="393"/>
    </location>
</feature>
<organism evidence="2 3">
    <name type="scientific">Armillaria gallica</name>
    <name type="common">Bulbous honey fungus</name>
    <name type="synonym">Armillaria bulbosa</name>
    <dbReference type="NCBI Taxonomy" id="47427"/>
    <lineage>
        <taxon>Eukaryota</taxon>
        <taxon>Fungi</taxon>
        <taxon>Dikarya</taxon>
        <taxon>Basidiomycota</taxon>
        <taxon>Agaricomycotina</taxon>
        <taxon>Agaricomycetes</taxon>
        <taxon>Agaricomycetidae</taxon>
        <taxon>Agaricales</taxon>
        <taxon>Marasmiineae</taxon>
        <taxon>Physalacriaceae</taxon>
        <taxon>Armillaria</taxon>
    </lineage>
</organism>
<dbReference type="InParanoid" id="A0A2H3DMV9"/>
<protein>
    <submittedName>
        <fullName evidence="2">Uncharacterized protein</fullName>
    </submittedName>
</protein>
<dbReference type="EMBL" id="KZ293650">
    <property type="protein sequence ID" value="PBK96555.1"/>
    <property type="molecule type" value="Genomic_DNA"/>
</dbReference>
<name>A0A2H3DMV9_ARMGA</name>
<accession>A0A2H3DMV9</accession>
<proteinExistence type="predicted"/>